<dbReference type="AlphaFoldDB" id="A0AA86S0Z7"/>
<organism evidence="1 2">
    <name type="scientific">Sphenostylis stenocarpa</name>
    <dbReference type="NCBI Taxonomy" id="92480"/>
    <lineage>
        <taxon>Eukaryota</taxon>
        <taxon>Viridiplantae</taxon>
        <taxon>Streptophyta</taxon>
        <taxon>Embryophyta</taxon>
        <taxon>Tracheophyta</taxon>
        <taxon>Spermatophyta</taxon>
        <taxon>Magnoliopsida</taxon>
        <taxon>eudicotyledons</taxon>
        <taxon>Gunneridae</taxon>
        <taxon>Pentapetalae</taxon>
        <taxon>rosids</taxon>
        <taxon>fabids</taxon>
        <taxon>Fabales</taxon>
        <taxon>Fabaceae</taxon>
        <taxon>Papilionoideae</taxon>
        <taxon>50 kb inversion clade</taxon>
        <taxon>NPAAA clade</taxon>
        <taxon>indigoferoid/millettioid clade</taxon>
        <taxon>Phaseoleae</taxon>
        <taxon>Sphenostylis</taxon>
    </lineage>
</organism>
<dbReference type="EMBL" id="OY731400">
    <property type="protein sequence ID" value="CAJ1938195.1"/>
    <property type="molecule type" value="Genomic_DNA"/>
</dbReference>
<evidence type="ECO:0000313" key="2">
    <source>
        <dbReference type="Proteomes" id="UP001189624"/>
    </source>
</evidence>
<protein>
    <submittedName>
        <fullName evidence="1">Uncharacterized protein</fullName>
    </submittedName>
</protein>
<dbReference type="Proteomes" id="UP001189624">
    <property type="component" value="Chromosome 3"/>
</dbReference>
<accession>A0AA86S0Z7</accession>
<keyword evidence="2" id="KW-1185">Reference proteome</keyword>
<gene>
    <name evidence="1" type="ORF">AYBTSS11_LOCUS8433</name>
</gene>
<proteinExistence type="predicted"/>
<evidence type="ECO:0000313" key="1">
    <source>
        <dbReference type="EMBL" id="CAJ1938195.1"/>
    </source>
</evidence>
<sequence>MEPIISLRFCVCLVRERGRVHLGFPHARIRGACFPSNWKVPFGIIHGLDQCVVVGENLHFFFVELNHDTCQDLLVSPAQIRSVGDKTNE</sequence>
<name>A0AA86S0Z7_9FABA</name>
<reference evidence="1" key="1">
    <citation type="submission" date="2023-10" db="EMBL/GenBank/DDBJ databases">
        <authorList>
            <person name="Domelevo Entfellner J.-B."/>
        </authorList>
    </citation>
    <scope>NUCLEOTIDE SEQUENCE</scope>
</reference>
<dbReference type="Gramene" id="rna-AYBTSS11_LOCUS8433">
    <property type="protein sequence ID" value="CAJ1938195.1"/>
    <property type="gene ID" value="gene-AYBTSS11_LOCUS8433"/>
</dbReference>